<keyword evidence="10" id="KW-0170">Cobalt</keyword>
<dbReference type="PANTHER" id="PTHR16130:SF2">
    <property type="entry name" value="LYSOSOMAL COBALAMIN TRANSPORT ESCORT PROTEIN LMBD1"/>
    <property type="match status" value="1"/>
</dbReference>
<comment type="function">
    <text evidence="11">Probable lysosomal cobalamin transporter. Required to export cobalamin from lysosomes allowing its conversion to cofactors.</text>
</comment>
<feature type="transmembrane region" description="Helical" evidence="13">
    <location>
        <begin position="259"/>
        <end position="278"/>
    </location>
</feature>
<comment type="caution">
    <text evidence="15">The sequence shown here is derived from an EMBL/GenBank/DDBJ whole genome shotgun (WGS) entry which is preliminary data.</text>
</comment>
<accession>A0A9P6U3P2</accession>
<feature type="signal peptide" evidence="14">
    <location>
        <begin position="1"/>
        <end position="16"/>
    </location>
</feature>
<dbReference type="OrthoDB" id="73273at2759"/>
<keyword evidence="14" id="KW-0732">Signal</keyword>
<feature type="transmembrane region" description="Helical" evidence="13">
    <location>
        <begin position="365"/>
        <end position="384"/>
    </location>
</feature>
<name>A0A9P6U3P2_9FUNG</name>
<evidence type="ECO:0000256" key="3">
    <source>
        <dbReference type="ARBA" id="ARBA00017088"/>
    </source>
</evidence>
<organism evidence="15 16">
    <name type="scientific">Mortierella polycephala</name>
    <dbReference type="NCBI Taxonomy" id="41804"/>
    <lineage>
        <taxon>Eukaryota</taxon>
        <taxon>Fungi</taxon>
        <taxon>Fungi incertae sedis</taxon>
        <taxon>Mucoromycota</taxon>
        <taxon>Mortierellomycotina</taxon>
        <taxon>Mortierellomycetes</taxon>
        <taxon>Mortierellales</taxon>
        <taxon>Mortierellaceae</taxon>
        <taxon>Mortierella</taxon>
    </lineage>
</organism>
<keyword evidence="9" id="KW-0458">Lysosome</keyword>
<feature type="transmembrane region" description="Helical" evidence="13">
    <location>
        <begin position="98"/>
        <end position="116"/>
    </location>
</feature>
<keyword evidence="7 13" id="KW-1133">Transmembrane helix</keyword>
<protein>
    <recommendedName>
        <fullName evidence="3">Probable lysosomal cobalamin transporter</fullName>
    </recommendedName>
</protein>
<dbReference type="GO" id="GO:0072665">
    <property type="term" value="P:protein localization to vacuole"/>
    <property type="evidence" value="ECO:0007669"/>
    <property type="project" value="TreeGrafter"/>
</dbReference>
<feature type="transmembrane region" description="Helical" evidence="13">
    <location>
        <begin position="323"/>
        <end position="353"/>
    </location>
</feature>
<reference evidence="15" key="1">
    <citation type="journal article" date="2020" name="Fungal Divers.">
        <title>Resolving the Mortierellaceae phylogeny through synthesis of multi-gene phylogenetics and phylogenomics.</title>
        <authorList>
            <person name="Vandepol N."/>
            <person name="Liber J."/>
            <person name="Desiro A."/>
            <person name="Na H."/>
            <person name="Kennedy M."/>
            <person name="Barry K."/>
            <person name="Grigoriev I.V."/>
            <person name="Miller A.N."/>
            <person name="O'Donnell K."/>
            <person name="Stajich J.E."/>
            <person name="Bonito G."/>
        </authorList>
    </citation>
    <scope>NUCLEOTIDE SEQUENCE</scope>
    <source>
        <strain evidence="15">KOD948</strain>
    </source>
</reference>
<keyword evidence="4" id="KW-0813">Transport</keyword>
<keyword evidence="8 13" id="KW-0472">Membrane</keyword>
<evidence type="ECO:0000313" key="15">
    <source>
        <dbReference type="EMBL" id="KAG0258282.1"/>
    </source>
</evidence>
<feature type="transmembrane region" description="Helical" evidence="13">
    <location>
        <begin position="54"/>
        <end position="78"/>
    </location>
</feature>
<evidence type="ECO:0000256" key="13">
    <source>
        <dbReference type="SAM" id="Phobius"/>
    </source>
</evidence>
<feature type="chain" id="PRO_5040191096" description="Probable lysosomal cobalamin transporter" evidence="14">
    <location>
        <begin position="17"/>
        <end position="549"/>
    </location>
</feature>
<sequence>MLVTILALALCLSTAALFPVDIFLVSKITDPSTGQRYEWATQEAIAAMQNSVKLIYFGAYGSIASFCFFWIPFAYFYFEEQADEEQTFLQRIWSALKYTFFFILVAGILLLTGWLMKPDRHEDIDLDWLRKMLADFDGIGALAFVAGILALAGTGILAFYTAPGLSLLPLHLMAGLKSNIPSKVSDAHAELAANRHRQNSILERYRRNDGQVQFSDRDREALGELAEEELRLESRSSKMERVRDSYFLRCQWIIRPFQIIFGVMGSILTVLLIASLAVTRQVVSKFADDVCGAPCGYIISSRNLPNPLNLLFLRLSPYFPVDYILIVMIILYLFWATTKGIISIGIRFLWVSLYTFRKGATQPQGLLVATMLLMLGLAGLTYSLTMSVAPEYSMFGSQRYCNYTTTLGSRDCSEHPSLIIPCHIDAPEEACVRTVTSDMILKIILVTPALGRDFLYMEWVFLAVFLLALLFNLIQGCRRGFGVDPVDEAEVDDLDESEIRGLLSQRLDSENNRRRMAGRRGLMSVGPRGRRQSPGYGATRSGDNGDGRN</sequence>
<evidence type="ECO:0000256" key="9">
    <source>
        <dbReference type="ARBA" id="ARBA00023228"/>
    </source>
</evidence>
<proteinExistence type="inferred from homology"/>
<dbReference type="InterPro" id="IPR006876">
    <property type="entry name" value="LMBR1-like_membr_prot"/>
</dbReference>
<feature type="transmembrane region" description="Helical" evidence="13">
    <location>
        <begin position="136"/>
        <end position="160"/>
    </location>
</feature>
<dbReference type="GO" id="GO:0005774">
    <property type="term" value="C:vacuolar membrane"/>
    <property type="evidence" value="ECO:0007669"/>
    <property type="project" value="TreeGrafter"/>
</dbReference>
<dbReference type="PANTHER" id="PTHR16130">
    <property type="entry name" value="LYSOSOMAL COBALAMIN TRANSPORTER-RELATED"/>
    <property type="match status" value="1"/>
</dbReference>
<keyword evidence="5" id="KW-0846">Cobalamin</keyword>
<dbReference type="InterPro" id="IPR050854">
    <property type="entry name" value="LMBD1_LysCbl_Transport"/>
</dbReference>
<keyword evidence="6 13" id="KW-0812">Transmembrane</keyword>
<evidence type="ECO:0000256" key="2">
    <source>
        <dbReference type="ARBA" id="ARBA00009901"/>
    </source>
</evidence>
<evidence type="ECO:0000256" key="14">
    <source>
        <dbReference type="SAM" id="SignalP"/>
    </source>
</evidence>
<comment type="similarity">
    <text evidence="2">Belongs to the LIMR family. LMBRD1 subfamily.</text>
</comment>
<evidence type="ECO:0000256" key="10">
    <source>
        <dbReference type="ARBA" id="ARBA00023285"/>
    </source>
</evidence>
<feature type="transmembrane region" description="Helical" evidence="13">
    <location>
        <begin position="454"/>
        <end position="474"/>
    </location>
</feature>
<evidence type="ECO:0000313" key="16">
    <source>
        <dbReference type="Proteomes" id="UP000726737"/>
    </source>
</evidence>
<evidence type="ECO:0000256" key="1">
    <source>
        <dbReference type="ARBA" id="ARBA00004155"/>
    </source>
</evidence>
<dbReference type="Pfam" id="PF04791">
    <property type="entry name" value="LMBR1"/>
    <property type="match status" value="1"/>
</dbReference>
<evidence type="ECO:0000256" key="8">
    <source>
        <dbReference type="ARBA" id="ARBA00023136"/>
    </source>
</evidence>
<evidence type="ECO:0000256" key="11">
    <source>
        <dbReference type="ARBA" id="ARBA00025515"/>
    </source>
</evidence>
<evidence type="ECO:0000256" key="5">
    <source>
        <dbReference type="ARBA" id="ARBA00022628"/>
    </source>
</evidence>
<feature type="region of interest" description="Disordered" evidence="12">
    <location>
        <begin position="516"/>
        <end position="549"/>
    </location>
</feature>
<evidence type="ECO:0000256" key="4">
    <source>
        <dbReference type="ARBA" id="ARBA00022448"/>
    </source>
</evidence>
<dbReference type="Proteomes" id="UP000726737">
    <property type="component" value="Unassembled WGS sequence"/>
</dbReference>
<evidence type="ECO:0000256" key="7">
    <source>
        <dbReference type="ARBA" id="ARBA00022989"/>
    </source>
</evidence>
<comment type="subcellular location">
    <subcellularLocation>
        <location evidence="1">Lysosome membrane</location>
        <topology evidence="1">Multi-pass membrane protein</topology>
    </subcellularLocation>
</comment>
<gene>
    <name evidence="15" type="ORF">BG011_003396</name>
</gene>
<evidence type="ECO:0000256" key="12">
    <source>
        <dbReference type="SAM" id="MobiDB-lite"/>
    </source>
</evidence>
<dbReference type="AlphaFoldDB" id="A0A9P6U3P2"/>
<keyword evidence="16" id="KW-1185">Reference proteome</keyword>
<dbReference type="GO" id="GO:0031419">
    <property type="term" value="F:cobalamin binding"/>
    <property type="evidence" value="ECO:0007669"/>
    <property type="project" value="UniProtKB-KW"/>
</dbReference>
<evidence type="ECO:0000256" key="6">
    <source>
        <dbReference type="ARBA" id="ARBA00022692"/>
    </source>
</evidence>
<dbReference type="EMBL" id="JAAAJA010000225">
    <property type="protein sequence ID" value="KAG0258282.1"/>
    <property type="molecule type" value="Genomic_DNA"/>
</dbReference>